<name>A0ABN1BHH2_9BACI</name>
<reference evidence="1 2" key="1">
    <citation type="journal article" date="2019" name="Int. J. Syst. Evol. Microbiol.">
        <title>The Global Catalogue of Microorganisms (GCM) 10K type strain sequencing project: providing services to taxonomists for standard genome sequencing and annotation.</title>
        <authorList>
            <consortium name="The Broad Institute Genomics Platform"/>
            <consortium name="The Broad Institute Genome Sequencing Center for Infectious Disease"/>
            <person name="Wu L."/>
            <person name="Ma J."/>
        </authorList>
    </citation>
    <scope>NUCLEOTIDE SEQUENCE [LARGE SCALE GENOMIC DNA]</scope>
    <source>
        <strain evidence="1 2">JCM 12389</strain>
    </source>
</reference>
<dbReference type="Proteomes" id="UP001500880">
    <property type="component" value="Unassembled WGS sequence"/>
</dbReference>
<dbReference type="RefSeq" id="WP_343841777.1">
    <property type="nucleotide sequence ID" value="NZ_BAAADO010000005.1"/>
</dbReference>
<comment type="caution">
    <text evidence="1">The sequence shown here is derived from an EMBL/GenBank/DDBJ whole genome shotgun (WGS) entry which is preliminary data.</text>
</comment>
<dbReference type="SUPFAM" id="SSF63411">
    <property type="entry name" value="LuxS/MPP-like metallohydrolase"/>
    <property type="match status" value="1"/>
</dbReference>
<evidence type="ECO:0000313" key="2">
    <source>
        <dbReference type="Proteomes" id="UP001500880"/>
    </source>
</evidence>
<dbReference type="Gene3D" id="3.30.830.10">
    <property type="entry name" value="Metalloenzyme, LuxS/M16 peptidase-like"/>
    <property type="match status" value="1"/>
</dbReference>
<evidence type="ECO:0000313" key="1">
    <source>
        <dbReference type="EMBL" id="GAA0497601.1"/>
    </source>
</evidence>
<sequence>MMYLRAIKKEIGSFLRSINSPQFIANQFSRYQFNEMNLFEVLHTLETITEHDLEGVLHAHFSEESRTTLIIKQ</sequence>
<gene>
    <name evidence="1" type="ORF">GCM10008986_25750</name>
</gene>
<protein>
    <submittedName>
        <fullName evidence="1">Uncharacterized protein</fullName>
    </submittedName>
</protein>
<organism evidence="1 2">
    <name type="scientific">Salinibacillus aidingensis</name>
    <dbReference type="NCBI Taxonomy" id="237684"/>
    <lineage>
        <taxon>Bacteria</taxon>
        <taxon>Bacillati</taxon>
        <taxon>Bacillota</taxon>
        <taxon>Bacilli</taxon>
        <taxon>Bacillales</taxon>
        <taxon>Bacillaceae</taxon>
        <taxon>Salinibacillus</taxon>
    </lineage>
</organism>
<keyword evidence="2" id="KW-1185">Reference proteome</keyword>
<dbReference type="EMBL" id="BAAADO010000005">
    <property type="protein sequence ID" value="GAA0497601.1"/>
    <property type="molecule type" value="Genomic_DNA"/>
</dbReference>
<dbReference type="InterPro" id="IPR011249">
    <property type="entry name" value="Metalloenz_LuxS/M16"/>
</dbReference>
<proteinExistence type="predicted"/>
<accession>A0ABN1BHH2</accession>